<evidence type="ECO:0000256" key="5">
    <source>
        <dbReference type="ARBA" id="ARBA00038039"/>
    </source>
</evidence>
<dbReference type="GO" id="GO:0098852">
    <property type="term" value="C:lytic vacuole membrane"/>
    <property type="evidence" value="ECO:0007669"/>
    <property type="project" value="UniProtKB-ARBA"/>
</dbReference>
<dbReference type="PANTHER" id="PTHR16201">
    <property type="entry name" value="SEVEN TRANSMEMBRANE PROTEIN 1-RELATED"/>
    <property type="match status" value="1"/>
</dbReference>
<dbReference type="EMBL" id="LFJN01000004">
    <property type="protein sequence ID" value="KPI44051.1"/>
    <property type="molecule type" value="Genomic_DNA"/>
</dbReference>
<evidence type="ECO:0000256" key="4">
    <source>
        <dbReference type="ARBA" id="ARBA00023136"/>
    </source>
</evidence>
<dbReference type="PANTHER" id="PTHR16201:SF44">
    <property type="entry name" value="SEVEN TRANSMEMBRANE PROTEIN 1"/>
    <property type="match status" value="1"/>
</dbReference>
<dbReference type="SMART" id="SM00679">
    <property type="entry name" value="CTNS"/>
    <property type="match status" value="2"/>
</dbReference>
<comment type="catalytic activity">
    <reaction evidence="6">
        <text>L-histidine(out) + L-arginine(in) = L-histidine(in) + L-arginine(out)</text>
        <dbReference type="Rhea" id="RHEA:71063"/>
        <dbReference type="ChEBI" id="CHEBI:32682"/>
        <dbReference type="ChEBI" id="CHEBI:57595"/>
    </reaction>
</comment>
<protein>
    <submittedName>
        <fullName evidence="8">Putative vacuolar amino acid transporter YPQ3</fullName>
    </submittedName>
</protein>
<comment type="subcellular location">
    <subcellularLocation>
        <location evidence="1">Membrane</location>
        <topology evidence="1">Multi-pass membrane protein</topology>
    </subcellularLocation>
</comment>
<feature type="transmembrane region" description="Helical" evidence="7">
    <location>
        <begin position="52"/>
        <end position="70"/>
    </location>
</feature>
<keyword evidence="2 7" id="KW-0812">Transmembrane</keyword>
<evidence type="ECO:0000256" key="6">
    <source>
        <dbReference type="ARBA" id="ARBA00050768"/>
    </source>
</evidence>
<dbReference type="Gene3D" id="1.20.1280.290">
    <property type="match status" value="2"/>
</dbReference>
<dbReference type="OrthoDB" id="8048523at2759"/>
<dbReference type="STRING" id="1664694.A0A0N0NQL6"/>
<comment type="caution">
    <text evidence="8">The sequence shown here is derived from an EMBL/GenBank/DDBJ whole genome shotgun (WGS) entry which is preliminary data.</text>
</comment>
<organism evidence="8 9">
    <name type="scientific">Cyphellophora attinorum</name>
    <dbReference type="NCBI Taxonomy" id="1664694"/>
    <lineage>
        <taxon>Eukaryota</taxon>
        <taxon>Fungi</taxon>
        <taxon>Dikarya</taxon>
        <taxon>Ascomycota</taxon>
        <taxon>Pezizomycotina</taxon>
        <taxon>Eurotiomycetes</taxon>
        <taxon>Chaetothyriomycetidae</taxon>
        <taxon>Chaetothyriales</taxon>
        <taxon>Cyphellophoraceae</taxon>
        <taxon>Cyphellophora</taxon>
    </lineage>
</organism>
<name>A0A0N0NQL6_9EURO</name>
<sequence length="291" mass="30996">MIAPALHLVTSHLAAGSSETPLTAHEAVSGVLGSISLCCWIFLLLPQLIENYRNGSAEAVSLAFILVWFLGDICNLAGALWAGLVSVIVAIGVYFCISDGVLLRSGAAVTQALSRAVKSGDEAVKQVREVQGEGVVPQRKKHATRAVGEDVLSVLGICVIGAAGWAIAYGTGTWKPAPPPGKVHAEELATGAQTLGYASAVLYLGARLPQIYKNWQEKSCEGLSLLFFILSLLGNLTYGAGIIFHSTQREYIVKNIPWLIGSLGTMFEDVIIFAQFHMYRPGKINSESAVE</sequence>
<feature type="transmembrane region" description="Helical" evidence="7">
    <location>
        <begin position="147"/>
        <end position="168"/>
    </location>
</feature>
<reference evidence="8 9" key="1">
    <citation type="submission" date="2015-06" db="EMBL/GenBank/DDBJ databases">
        <title>Draft genome of the ant-associated black yeast Phialophora attae CBS 131958.</title>
        <authorList>
            <person name="Moreno L.F."/>
            <person name="Stielow B.J."/>
            <person name="de Hoog S."/>
            <person name="Vicente V.A."/>
            <person name="Weiss V.A."/>
            <person name="de Vries M."/>
            <person name="Cruz L.M."/>
            <person name="Souza E.M."/>
        </authorList>
    </citation>
    <scope>NUCLEOTIDE SEQUENCE [LARGE SCALE GENOMIC DNA]</scope>
    <source>
        <strain evidence="8 9">CBS 131958</strain>
    </source>
</reference>
<accession>A0A0N0NQL6</accession>
<gene>
    <name evidence="8" type="ORF">AB675_6527</name>
</gene>
<evidence type="ECO:0000313" key="9">
    <source>
        <dbReference type="Proteomes" id="UP000038010"/>
    </source>
</evidence>
<evidence type="ECO:0000256" key="1">
    <source>
        <dbReference type="ARBA" id="ARBA00004141"/>
    </source>
</evidence>
<feature type="transmembrane region" description="Helical" evidence="7">
    <location>
        <begin position="76"/>
        <end position="97"/>
    </location>
</feature>
<comment type="similarity">
    <text evidence="5">Belongs to the laat-1 family.</text>
</comment>
<evidence type="ECO:0000256" key="7">
    <source>
        <dbReference type="SAM" id="Phobius"/>
    </source>
</evidence>
<feature type="transmembrane region" description="Helical" evidence="7">
    <location>
        <begin position="27"/>
        <end position="45"/>
    </location>
</feature>
<dbReference type="AlphaFoldDB" id="A0A0N0NQL6"/>
<dbReference type="InterPro" id="IPR051415">
    <property type="entry name" value="LAAT-1"/>
</dbReference>
<feature type="transmembrane region" description="Helical" evidence="7">
    <location>
        <begin position="225"/>
        <end position="244"/>
    </location>
</feature>
<keyword evidence="3 7" id="KW-1133">Transmembrane helix</keyword>
<dbReference type="GO" id="GO:0015174">
    <property type="term" value="F:basic amino acid transmembrane transporter activity"/>
    <property type="evidence" value="ECO:0007669"/>
    <property type="project" value="UniProtKB-ARBA"/>
</dbReference>
<dbReference type="RefSeq" id="XP_018004014.1">
    <property type="nucleotide sequence ID" value="XM_018146826.1"/>
</dbReference>
<dbReference type="InterPro" id="IPR006603">
    <property type="entry name" value="PQ-loop_rpt"/>
</dbReference>
<evidence type="ECO:0000256" key="3">
    <source>
        <dbReference type="ARBA" id="ARBA00022989"/>
    </source>
</evidence>
<dbReference type="VEuPathDB" id="FungiDB:AB675_6527"/>
<keyword evidence="9" id="KW-1185">Reference proteome</keyword>
<dbReference type="FunFam" id="1.20.1280.290:FF:000009">
    <property type="entry name" value="PQ loop repeat family protein"/>
    <property type="match status" value="1"/>
</dbReference>
<evidence type="ECO:0000256" key="2">
    <source>
        <dbReference type="ARBA" id="ARBA00022692"/>
    </source>
</evidence>
<dbReference type="Proteomes" id="UP000038010">
    <property type="component" value="Unassembled WGS sequence"/>
</dbReference>
<evidence type="ECO:0000313" key="8">
    <source>
        <dbReference type="EMBL" id="KPI44051.1"/>
    </source>
</evidence>
<dbReference type="GeneID" id="28738706"/>
<dbReference type="Pfam" id="PF04193">
    <property type="entry name" value="PQ-loop"/>
    <property type="match status" value="2"/>
</dbReference>
<keyword evidence="4 7" id="KW-0472">Membrane</keyword>
<dbReference type="FunFam" id="1.20.1280.290:FF:000012">
    <property type="entry name" value="Vacuolar membrane PQ loop repeat protein"/>
    <property type="match status" value="1"/>
</dbReference>
<feature type="transmembrane region" description="Helical" evidence="7">
    <location>
        <begin position="256"/>
        <end position="276"/>
    </location>
</feature>
<dbReference type="GO" id="GO:0034486">
    <property type="term" value="P:vacuolar transmembrane transport"/>
    <property type="evidence" value="ECO:0007669"/>
    <property type="project" value="UniProtKB-ARBA"/>
</dbReference>
<proteinExistence type="inferred from homology"/>